<dbReference type="GO" id="GO:0030313">
    <property type="term" value="C:cell envelope"/>
    <property type="evidence" value="ECO:0007669"/>
    <property type="project" value="UniProtKB-SubCell"/>
</dbReference>
<dbReference type="InterPro" id="IPR011055">
    <property type="entry name" value="Dup_hybrid_motif"/>
</dbReference>
<evidence type="ECO:0000313" key="10">
    <source>
        <dbReference type="EMBL" id="MBB5273426.1"/>
    </source>
</evidence>
<dbReference type="GO" id="GO:0046872">
    <property type="term" value="F:metal ion binding"/>
    <property type="evidence" value="ECO:0007669"/>
    <property type="project" value="UniProtKB-KW"/>
</dbReference>
<name>A0A7W8HL59_9BURK</name>
<gene>
    <name evidence="10" type="ORF">HNQ70_003456</name>
</gene>
<evidence type="ECO:0000259" key="8">
    <source>
        <dbReference type="Pfam" id="PF01551"/>
    </source>
</evidence>
<dbReference type="GO" id="GO:0004222">
    <property type="term" value="F:metalloendopeptidase activity"/>
    <property type="evidence" value="ECO:0007669"/>
    <property type="project" value="TreeGrafter"/>
</dbReference>
<dbReference type="Pfam" id="PF19425">
    <property type="entry name" value="Csd3_N2"/>
    <property type="match status" value="1"/>
</dbReference>
<comment type="subcellular location">
    <subcellularLocation>
        <location evidence="2">Cell envelope</location>
    </subcellularLocation>
</comment>
<comment type="cofactor">
    <cofactor evidence="1">
        <name>Zn(2+)</name>
        <dbReference type="ChEBI" id="CHEBI:29105"/>
    </cofactor>
</comment>
<dbReference type="PANTHER" id="PTHR21666:SF288">
    <property type="entry name" value="CELL DIVISION PROTEIN YTFB"/>
    <property type="match status" value="1"/>
</dbReference>
<evidence type="ECO:0000256" key="3">
    <source>
        <dbReference type="ARBA" id="ARBA00022670"/>
    </source>
</evidence>
<evidence type="ECO:0000256" key="2">
    <source>
        <dbReference type="ARBA" id="ARBA00004196"/>
    </source>
</evidence>
<evidence type="ECO:0000256" key="7">
    <source>
        <dbReference type="ARBA" id="ARBA00023049"/>
    </source>
</evidence>
<dbReference type="GO" id="GO:0006508">
    <property type="term" value="P:proteolysis"/>
    <property type="evidence" value="ECO:0007669"/>
    <property type="project" value="UniProtKB-KW"/>
</dbReference>
<proteinExistence type="predicted"/>
<keyword evidence="3" id="KW-0645">Protease</keyword>
<protein>
    <submittedName>
        <fullName evidence="10">Murein DD-endopeptidase MepM/ murein hydrolase activator NlpD</fullName>
    </submittedName>
</protein>
<evidence type="ECO:0000256" key="4">
    <source>
        <dbReference type="ARBA" id="ARBA00022723"/>
    </source>
</evidence>
<evidence type="ECO:0000256" key="6">
    <source>
        <dbReference type="ARBA" id="ARBA00022833"/>
    </source>
</evidence>
<evidence type="ECO:0000256" key="5">
    <source>
        <dbReference type="ARBA" id="ARBA00022801"/>
    </source>
</evidence>
<keyword evidence="4" id="KW-0479">Metal-binding</keyword>
<keyword evidence="7" id="KW-0482">Metalloprotease</keyword>
<sequence length="439" mass="48044">MTMHRNKHFFHVAIATAAVGLLGAVTAFGVAPLAEAELPPEQHITETIPLALEVPESLDSFIQTETIRRGDTLGQLVGRLGANDPGFLRFAAGDPVGRLALQMRAGRTVQAEVDALGRIQRFTYRFGGLEADAADAGEPTPLTRLEIVRDGDRFTATEDIIPLERTIEMRSVEIRSSLFAATDAVGIPEGVAIRVADIFGGDLDFDRDLRKGDRLRVVYESVREEGSLDQAQAGRLLAVELVSAGERHEAFWHERDGRGEYFTFDGRSLKKSFLRNPLEFSRISSGFSPARMHPVLRDWRAHKGVDFAAPIGTRVRATADGTVEFVGQQRGYGNVVIVNHRNQYSTLYAHLNDFAPGLTPGAKIRQGDTLGAVGMTGWTTGPHLHYEVKIDGEQVDPMGVAIPDSKPLSPGERRALMASVQSIREQLAQLDSLRVASFQ</sequence>
<dbReference type="InterPro" id="IPR016047">
    <property type="entry name" value="M23ase_b-sheet_dom"/>
</dbReference>
<organism evidence="10 11">
    <name type="scientific">Quisquiliibacterium transsilvanicum</name>
    <dbReference type="NCBI Taxonomy" id="1549638"/>
    <lineage>
        <taxon>Bacteria</taxon>
        <taxon>Pseudomonadati</taxon>
        <taxon>Pseudomonadota</taxon>
        <taxon>Betaproteobacteria</taxon>
        <taxon>Burkholderiales</taxon>
        <taxon>Burkholderiaceae</taxon>
        <taxon>Quisquiliibacterium</taxon>
    </lineage>
</organism>
<evidence type="ECO:0000313" key="11">
    <source>
        <dbReference type="Proteomes" id="UP000532440"/>
    </source>
</evidence>
<dbReference type="Proteomes" id="UP000532440">
    <property type="component" value="Unassembled WGS sequence"/>
</dbReference>
<keyword evidence="6" id="KW-0862">Zinc</keyword>
<dbReference type="SUPFAM" id="SSF51261">
    <property type="entry name" value="Duplicated hybrid motif"/>
    <property type="match status" value="1"/>
</dbReference>
<comment type="caution">
    <text evidence="10">The sequence shown here is derived from an EMBL/GenBank/DDBJ whole genome shotgun (WGS) entry which is preliminary data.</text>
</comment>
<dbReference type="Gene3D" id="2.70.70.10">
    <property type="entry name" value="Glucose Permease (Domain IIA)"/>
    <property type="match status" value="1"/>
</dbReference>
<dbReference type="Gene3D" id="3.10.450.350">
    <property type="match status" value="2"/>
</dbReference>
<dbReference type="AlphaFoldDB" id="A0A7W8HL59"/>
<dbReference type="PANTHER" id="PTHR21666">
    <property type="entry name" value="PEPTIDASE-RELATED"/>
    <property type="match status" value="1"/>
</dbReference>
<keyword evidence="5 10" id="KW-0378">Hydrolase</keyword>
<feature type="domain" description="M23ase beta-sheet core" evidence="8">
    <location>
        <begin position="301"/>
        <end position="397"/>
    </location>
</feature>
<reference evidence="10 11" key="1">
    <citation type="submission" date="2020-08" db="EMBL/GenBank/DDBJ databases">
        <title>Genomic Encyclopedia of Type Strains, Phase IV (KMG-IV): sequencing the most valuable type-strain genomes for metagenomic binning, comparative biology and taxonomic classification.</title>
        <authorList>
            <person name="Goeker M."/>
        </authorList>
    </citation>
    <scope>NUCLEOTIDE SEQUENCE [LARGE SCALE GENOMIC DNA]</scope>
    <source>
        <strain evidence="10 11">DSM 29781</strain>
    </source>
</reference>
<dbReference type="CDD" id="cd12797">
    <property type="entry name" value="M23_peptidase"/>
    <property type="match status" value="1"/>
</dbReference>
<dbReference type="InterPro" id="IPR050570">
    <property type="entry name" value="Cell_wall_metabolism_enzyme"/>
</dbReference>
<dbReference type="EMBL" id="JACHGB010000007">
    <property type="protein sequence ID" value="MBB5273426.1"/>
    <property type="molecule type" value="Genomic_DNA"/>
</dbReference>
<keyword evidence="11" id="KW-1185">Reference proteome</keyword>
<dbReference type="InterPro" id="IPR045834">
    <property type="entry name" value="Csd3_N2"/>
</dbReference>
<feature type="domain" description="Csd3-like second N-terminal" evidence="9">
    <location>
        <begin position="173"/>
        <end position="289"/>
    </location>
</feature>
<accession>A0A7W8HL59</accession>
<evidence type="ECO:0000256" key="1">
    <source>
        <dbReference type="ARBA" id="ARBA00001947"/>
    </source>
</evidence>
<dbReference type="Pfam" id="PF01551">
    <property type="entry name" value="Peptidase_M23"/>
    <property type="match status" value="1"/>
</dbReference>
<evidence type="ECO:0000259" key="9">
    <source>
        <dbReference type="Pfam" id="PF19425"/>
    </source>
</evidence>